<gene>
    <name evidence="3" type="ORF">DEH84_07235</name>
</gene>
<dbReference type="Gene3D" id="2.60.40.380">
    <property type="entry name" value="Purple acid phosphatase-like, N-terminal"/>
    <property type="match status" value="1"/>
</dbReference>
<feature type="domain" description="PhoD-like phosphatase metallophosphatase" evidence="1">
    <location>
        <begin position="139"/>
        <end position="525"/>
    </location>
</feature>
<dbReference type="KEGG" id="aon:DEH84_07235"/>
<reference evidence="3 4" key="1">
    <citation type="submission" date="2018-05" db="EMBL/GenBank/DDBJ databases">
        <title>complete genome sequence of Aquabacterium olei NBRC 110486.</title>
        <authorList>
            <person name="Tang B."/>
            <person name="Chang J."/>
            <person name="Zhang L."/>
            <person name="Yang H."/>
        </authorList>
    </citation>
    <scope>NUCLEOTIDE SEQUENCE [LARGE SCALE GENOMIC DNA]</scope>
    <source>
        <strain evidence="3 4">NBRC 110486</strain>
    </source>
</reference>
<dbReference type="PANTHER" id="PTHR43606">
    <property type="entry name" value="PHOSPHATASE, PUTATIVE (AFU_ORTHOLOGUE AFUA_6G08710)-RELATED"/>
    <property type="match status" value="1"/>
</dbReference>
<evidence type="ECO:0000259" key="1">
    <source>
        <dbReference type="Pfam" id="PF09423"/>
    </source>
</evidence>
<dbReference type="SUPFAM" id="SSF56300">
    <property type="entry name" value="Metallo-dependent phosphatases"/>
    <property type="match status" value="1"/>
</dbReference>
<dbReference type="AlphaFoldDB" id="A0A2U8FSK6"/>
<dbReference type="InterPro" id="IPR038607">
    <property type="entry name" value="PhoD-like_sf"/>
</dbReference>
<dbReference type="CDD" id="cd07389">
    <property type="entry name" value="MPP_PhoD"/>
    <property type="match status" value="1"/>
</dbReference>
<name>A0A2U8FSK6_9BURK</name>
<evidence type="ECO:0000259" key="2">
    <source>
        <dbReference type="Pfam" id="PF16655"/>
    </source>
</evidence>
<dbReference type="PANTHER" id="PTHR43606:SF2">
    <property type="entry name" value="ALKALINE PHOSPHATASE FAMILY PROTEIN (AFU_ORTHOLOGUE AFUA_5G03860)"/>
    <property type="match status" value="1"/>
</dbReference>
<dbReference type="Gene3D" id="3.60.21.70">
    <property type="entry name" value="PhoD-like phosphatase"/>
    <property type="match status" value="1"/>
</dbReference>
<dbReference type="Proteomes" id="UP000244892">
    <property type="component" value="Chromosome"/>
</dbReference>
<dbReference type="InterPro" id="IPR018946">
    <property type="entry name" value="PhoD-like_MPP"/>
</dbReference>
<dbReference type="InterPro" id="IPR006311">
    <property type="entry name" value="TAT_signal"/>
</dbReference>
<dbReference type="Pfam" id="PF16655">
    <property type="entry name" value="PhoD_N"/>
    <property type="match status" value="1"/>
</dbReference>
<accession>A0A2U8FSK6</accession>
<dbReference type="EMBL" id="CP029210">
    <property type="protein sequence ID" value="AWI53246.1"/>
    <property type="molecule type" value="Genomic_DNA"/>
</dbReference>
<feature type="domain" description="Phospholipase D N-terminal" evidence="2">
    <location>
        <begin position="40"/>
        <end position="128"/>
    </location>
</feature>
<evidence type="ECO:0000313" key="4">
    <source>
        <dbReference type="Proteomes" id="UP000244892"/>
    </source>
</evidence>
<sequence>MDQKFADRRAFIGGLGAAALAMPVLLGAPRAEAAAPPFVHGVASGDPLAQRVILWTRVTVSGDANPRVQWEMALDAAFTRSVRSGLVRTSATRDFTVKVDVDGLSPDTVYHYRFTYNGTRSPVGRTRTLPVVAREAIRLAVFSCSNYPAGYFHAYAQAARMADLHAAVHLGDFIYEYGRGGYASDDAAAMGREVLPPHECVSLSDYRIRHAQYRTDPGLQALMASVPMIAVWDDHEVCNNTYRTGAANHTAGVEGDYVTRRDAALKAYHEWLPVRTPDTGDLRRIYRSFDFADVLSLHMLETRLLARTEQLSAADFVGPDGINAAALYAAANAPDRALLGGTQLAWLQEQMAGSRATWQVLGQQVLMGHMDIPAAIGLGQISVGGYEALTRKATDNPGDLTRAERYILDQPVVPWSLDAWSGYGAEREAVFAAARRLDRNLVVLAGDTHNAWANDLVDQSGQPIGVEFATPGVSSPGMEASRRTDDPDQLARWMVGNVPHLRYAETRRRGFMVVSATREACQSTWYFVDTVKSDRYRIEPGPTWQTLPGTDQRRLLPLA</sequence>
<dbReference type="PROSITE" id="PS51318">
    <property type="entry name" value="TAT"/>
    <property type="match status" value="1"/>
</dbReference>
<dbReference type="InterPro" id="IPR029052">
    <property type="entry name" value="Metallo-depent_PP-like"/>
</dbReference>
<organism evidence="3 4">
    <name type="scientific">Aquabacterium olei</name>
    <dbReference type="NCBI Taxonomy" id="1296669"/>
    <lineage>
        <taxon>Bacteria</taxon>
        <taxon>Pseudomonadati</taxon>
        <taxon>Pseudomonadota</taxon>
        <taxon>Betaproteobacteria</taxon>
        <taxon>Burkholderiales</taxon>
        <taxon>Aquabacterium</taxon>
    </lineage>
</organism>
<evidence type="ECO:0000313" key="3">
    <source>
        <dbReference type="EMBL" id="AWI53246.1"/>
    </source>
</evidence>
<keyword evidence="4" id="KW-1185">Reference proteome</keyword>
<dbReference type="InterPro" id="IPR052900">
    <property type="entry name" value="Phospholipid_Metab_Enz"/>
</dbReference>
<proteinExistence type="predicted"/>
<dbReference type="OrthoDB" id="327733at2"/>
<protein>
    <submittedName>
        <fullName evidence="3">Alkaline phosphatase</fullName>
    </submittedName>
</protein>
<dbReference type="InterPro" id="IPR032093">
    <property type="entry name" value="PhoD_N"/>
</dbReference>
<dbReference type="Pfam" id="PF09423">
    <property type="entry name" value="PhoD"/>
    <property type="match status" value="1"/>
</dbReference>